<keyword evidence="1" id="KW-0732">Signal</keyword>
<sequence>MCLYKKSLLCAFAVLLSGCNLSETITDYTASTLCSKLFLAELPKKHILKTDLIPTTVGLVGSVYKKIDYQSKTVTASFSGAKSKAIYLDNLGCTVVGDVSEGELRQRSVTDVESAYLDPDSPWPYGSAGIDRATGDDESDIDVSIISQAADKLFIEDQLFAKNTASVLVSYKDKLIFERYADQYQPSTPMPMFSISKTVSALLSGILTEQGLMDVHKPVNLDKWMSPVDPRHRITPHHLMSMTAGIGNKEKVDDIDPDLFDLLIADDRVEEFSSMASFAEPGSQYHYNTGNYLIQSKIIQNSIGGDMSDYYAYIQNELFRKIGINSAVVQTDNSGNMDLGMFAFMNARDMARFGLLLKNEGRWQDKQVVAKEWIDYMRKPSGLLTPWNTDYGVGIFPNTAIAGNRFWPSLPKDAMTAIGFRGQFIVIVPSLDLVIVRLGHGTSEDGILAQVGKFIEQVPKALVNHIDI</sequence>
<dbReference type="SUPFAM" id="SSF56601">
    <property type="entry name" value="beta-lactamase/transpeptidase-like"/>
    <property type="match status" value="1"/>
</dbReference>
<evidence type="ECO:0000313" key="4">
    <source>
        <dbReference type="Proteomes" id="UP000227088"/>
    </source>
</evidence>
<dbReference type="AlphaFoldDB" id="A0A1Y5HG24"/>
<evidence type="ECO:0000259" key="2">
    <source>
        <dbReference type="Pfam" id="PF00144"/>
    </source>
</evidence>
<feature type="domain" description="Beta-lactamase-related" evidence="2">
    <location>
        <begin position="163"/>
        <end position="443"/>
    </location>
</feature>
<dbReference type="InterPro" id="IPR001466">
    <property type="entry name" value="Beta-lactam-related"/>
</dbReference>
<evidence type="ECO:0000256" key="1">
    <source>
        <dbReference type="SAM" id="SignalP"/>
    </source>
</evidence>
<organism evidence="3 4">
    <name type="scientific">Oleispira antarctica</name>
    <dbReference type="NCBI Taxonomy" id="188908"/>
    <lineage>
        <taxon>Bacteria</taxon>
        <taxon>Pseudomonadati</taxon>
        <taxon>Pseudomonadota</taxon>
        <taxon>Gammaproteobacteria</taxon>
        <taxon>Oceanospirillales</taxon>
        <taxon>Oceanospirillaceae</taxon>
        <taxon>Oleispira</taxon>
    </lineage>
</organism>
<feature type="signal peptide" evidence="1">
    <location>
        <begin position="1"/>
        <end position="22"/>
    </location>
</feature>
<dbReference type="InterPro" id="IPR012338">
    <property type="entry name" value="Beta-lactam/transpept-like"/>
</dbReference>
<evidence type="ECO:0000313" key="3">
    <source>
        <dbReference type="EMBL" id="OUS36236.1"/>
    </source>
</evidence>
<reference evidence="4" key="1">
    <citation type="journal article" date="2017" name="Proc. Natl. Acad. Sci. U.S.A.">
        <title>Simulation of Deepwater Horizon oil plume reveals substrate specialization within a complex community of hydrocarbon degraders.</title>
        <authorList>
            <person name="Hu P."/>
            <person name="Dubinsky E.A."/>
            <person name="Probst A.J."/>
            <person name="Wang J."/>
            <person name="Sieber C.M.K."/>
            <person name="Tom L.M."/>
            <person name="Gardinali P."/>
            <person name="Banfield J.F."/>
            <person name="Atlas R.M."/>
            <person name="Andersen G.L."/>
        </authorList>
    </citation>
    <scope>NUCLEOTIDE SEQUENCE [LARGE SCALE GENOMIC DNA]</scope>
</reference>
<comment type="caution">
    <text evidence="3">The sequence shown here is derived from an EMBL/GenBank/DDBJ whole genome shotgun (WGS) entry which is preliminary data.</text>
</comment>
<dbReference type="Pfam" id="PF00144">
    <property type="entry name" value="Beta-lactamase"/>
    <property type="match status" value="1"/>
</dbReference>
<dbReference type="PANTHER" id="PTHR43283:SF7">
    <property type="entry name" value="BETA-LACTAMASE-RELATED DOMAIN-CONTAINING PROTEIN"/>
    <property type="match status" value="1"/>
</dbReference>
<proteinExistence type="predicted"/>
<protein>
    <recommendedName>
        <fullName evidence="2">Beta-lactamase-related domain-containing protein</fullName>
    </recommendedName>
</protein>
<dbReference type="PANTHER" id="PTHR43283">
    <property type="entry name" value="BETA-LACTAMASE-RELATED"/>
    <property type="match status" value="1"/>
</dbReference>
<dbReference type="InterPro" id="IPR050789">
    <property type="entry name" value="Diverse_Enzym_Activities"/>
</dbReference>
<dbReference type="PROSITE" id="PS51257">
    <property type="entry name" value="PROKAR_LIPOPROTEIN"/>
    <property type="match status" value="1"/>
</dbReference>
<name>A0A1Y5HG24_OLEAN</name>
<gene>
    <name evidence="3" type="ORF">A9R00_11655</name>
</gene>
<dbReference type="Proteomes" id="UP000227088">
    <property type="component" value="Unassembled WGS sequence"/>
</dbReference>
<dbReference type="Gene3D" id="3.40.710.10">
    <property type="entry name" value="DD-peptidase/beta-lactamase superfamily"/>
    <property type="match status" value="1"/>
</dbReference>
<accession>A0A1Y5HG24</accession>
<dbReference type="EMBL" id="MABE01000665">
    <property type="protein sequence ID" value="OUS36236.1"/>
    <property type="molecule type" value="Genomic_DNA"/>
</dbReference>
<feature type="chain" id="PRO_5012554292" description="Beta-lactamase-related domain-containing protein" evidence="1">
    <location>
        <begin position="23"/>
        <end position="468"/>
    </location>
</feature>